<sequence length="112" mass="12490">MNRLESTAPATYTLAHALALVFGTPPFSAEYTTDHIRRVLSKLLGQELSEPAVLEQLRTAPYATPRPGRGRHLLKWRFSRAEVGDGAAPPPPRRHKPPRQERSVAQSMGLKR</sequence>
<organism evidence="2 3">
    <name type="scientific">Hymenobacter endophyticus</name>
    <dbReference type="NCBI Taxonomy" id="3076335"/>
    <lineage>
        <taxon>Bacteria</taxon>
        <taxon>Pseudomonadati</taxon>
        <taxon>Bacteroidota</taxon>
        <taxon>Cytophagia</taxon>
        <taxon>Cytophagales</taxon>
        <taxon>Hymenobacteraceae</taxon>
        <taxon>Hymenobacter</taxon>
    </lineage>
</organism>
<evidence type="ECO:0000313" key="3">
    <source>
        <dbReference type="Proteomes" id="UP001250698"/>
    </source>
</evidence>
<keyword evidence="3" id="KW-1185">Reference proteome</keyword>
<evidence type="ECO:0000313" key="2">
    <source>
        <dbReference type="EMBL" id="MDU0372114.1"/>
    </source>
</evidence>
<dbReference type="RefSeq" id="WP_315999564.1">
    <property type="nucleotide sequence ID" value="NZ_JAWDJT010000012.1"/>
</dbReference>
<protein>
    <submittedName>
        <fullName evidence="2">Uncharacterized protein</fullName>
    </submittedName>
</protein>
<feature type="region of interest" description="Disordered" evidence="1">
    <location>
        <begin position="80"/>
        <end position="112"/>
    </location>
</feature>
<dbReference type="EMBL" id="JAWDJT010000012">
    <property type="protein sequence ID" value="MDU0372114.1"/>
    <property type="molecule type" value="Genomic_DNA"/>
</dbReference>
<comment type="caution">
    <text evidence="2">The sequence shown here is derived from an EMBL/GenBank/DDBJ whole genome shotgun (WGS) entry which is preliminary data.</text>
</comment>
<reference evidence="2 3" key="1">
    <citation type="submission" date="2023-10" db="EMBL/GenBank/DDBJ databases">
        <title>Hymenobacter endophyticus sp. nov., an isolate from the leaf tissues of wheat.</title>
        <authorList>
            <person name="Dai Y."/>
        </authorList>
    </citation>
    <scope>NUCLEOTIDE SEQUENCE [LARGE SCALE GENOMIC DNA]</scope>
    <source>
        <strain evidence="2 3">ZK17L-C2</strain>
    </source>
</reference>
<evidence type="ECO:0000256" key="1">
    <source>
        <dbReference type="SAM" id="MobiDB-lite"/>
    </source>
</evidence>
<gene>
    <name evidence="2" type="ORF">ROI90_17035</name>
</gene>
<proteinExistence type="predicted"/>
<dbReference type="Proteomes" id="UP001250698">
    <property type="component" value="Unassembled WGS sequence"/>
</dbReference>
<name>A0ABU3TL58_9BACT</name>
<accession>A0ABU3TL58</accession>